<dbReference type="InterPro" id="IPR036388">
    <property type="entry name" value="WH-like_DNA-bd_sf"/>
</dbReference>
<dbReference type="Pfam" id="PF01047">
    <property type="entry name" value="MarR"/>
    <property type="match status" value="1"/>
</dbReference>
<dbReference type="SUPFAM" id="SSF46785">
    <property type="entry name" value="Winged helix' DNA-binding domain"/>
    <property type="match status" value="1"/>
</dbReference>
<keyword evidence="4" id="KW-1185">Reference proteome</keyword>
<dbReference type="InterPro" id="IPR036390">
    <property type="entry name" value="WH_DNA-bd_sf"/>
</dbReference>
<gene>
    <name evidence="3" type="ORF">SAMN05421687_10741</name>
</gene>
<organism evidence="3 4">
    <name type="scientific">Salimicrobium flavidum</name>
    <dbReference type="NCBI Taxonomy" id="570947"/>
    <lineage>
        <taxon>Bacteria</taxon>
        <taxon>Bacillati</taxon>
        <taxon>Bacillota</taxon>
        <taxon>Bacilli</taxon>
        <taxon>Bacillales</taxon>
        <taxon>Bacillaceae</taxon>
        <taxon>Salimicrobium</taxon>
    </lineage>
</organism>
<dbReference type="Gene3D" id="1.10.10.10">
    <property type="entry name" value="Winged helix-like DNA-binding domain superfamily/Winged helix DNA-binding domain"/>
    <property type="match status" value="1"/>
</dbReference>
<dbReference type="OrthoDB" id="9790052at2"/>
<dbReference type="Proteomes" id="UP000187608">
    <property type="component" value="Unassembled WGS sequence"/>
</dbReference>
<dbReference type="SMART" id="SM00347">
    <property type="entry name" value="HTH_MARR"/>
    <property type="match status" value="1"/>
</dbReference>
<accession>A0A1N7JNZ0</accession>
<dbReference type="PANTHER" id="PTHR33164:SF99">
    <property type="entry name" value="MARR FAMILY REGULATORY PROTEIN"/>
    <property type="match status" value="1"/>
</dbReference>
<proteinExistence type="predicted"/>
<sequence>MADKIIEDLEIYLRFVAAGVKDKGREILENYHVSPPQFVALQWVSDEKGITIGAIAKHMHLAHSTTTDMIDRLEDLELVERQKDEEDRRVVRVYITPSGERVIQEVIDKRRSYMNELLEGLEEDEYHQFLALMKHMHERMTQVTN</sequence>
<dbReference type="InterPro" id="IPR039422">
    <property type="entry name" value="MarR/SlyA-like"/>
</dbReference>
<dbReference type="GO" id="GO:0003677">
    <property type="term" value="F:DNA binding"/>
    <property type="evidence" value="ECO:0007669"/>
    <property type="project" value="UniProtKB-KW"/>
</dbReference>
<reference evidence="4" key="1">
    <citation type="submission" date="2017-01" db="EMBL/GenBank/DDBJ databases">
        <authorList>
            <person name="Varghese N."/>
            <person name="Submissions S."/>
        </authorList>
    </citation>
    <scope>NUCLEOTIDE SEQUENCE [LARGE SCALE GENOMIC DNA]</scope>
    <source>
        <strain evidence="4">DSM 23127</strain>
    </source>
</reference>
<dbReference type="STRING" id="570947.SAMN05421687_10741"/>
<evidence type="ECO:0000313" key="4">
    <source>
        <dbReference type="Proteomes" id="UP000187608"/>
    </source>
</evidence>
<evidence type="ECO:0000259" key="2">
    <source>
        <dbReference type="PROSITE" id="PS50995"/>
    </source>
</evidence>
<dbReference type="EMBL" id="FTOC01000007">
    <property type="protein sequence ID" value="SIS51027.1"/>
    <property type="molecule type" value="Genomic_DNA"/>
</dbReference>
<evidence type="ECO:0000256" key="1">
    <source>
        <dbReference type="ARBA" id="ARBA00023125"/>
    </source>
</evidence>
<keyword evidence="1 3" id="KW-0238">DNA-binding</keyword>
<dbReference type="RefSeq" id="WP_076559376.1">
    <property type="nucleotide sequence ID" value="NZ_FTOC01000007.1"/>
</dbReference>
<dbReference type="GO" id="GO:0006950">
    <property type="term" value="P:response to stress"/>
    <property type="evidence" value="ECO:0007669"/>
    <property type="project" value="TreeGrafter"/>
</dbReference>
<feature type="domain" description="HTH marR-type" evidence="2">
    <location>
        <begin position="6"/>
        <end position="138"/>
    </location>
</feature>
<dbReference type="GO" id="GO:0003700">
    <property type="term" value="F:DNA-binding transcription factor activity"/>
    <property type="evidence" value="ECO:0007669"/>
    <property type="project" value="InterPro"/>
</dbReference>
<dbReference type="InterPro" id="IPR000835">
    <property type="entry name" value="HTH_MarR-typ"/>
</dbReference>
<name>A0A1N7JNZ0_9BACI</name>
<dbReference type="AlphaFoldDB" id="A0A1N7JNZ0"/>
<protein>
    <submittedName>
        <fullName evidence="3">DNA-binding transcriptional regulator, MarR family</fullName>
    </submittedName>
</protein>
<dbReference type="PANTHER" id="PTHR33164">
    <property type="entry name" value="TRANSCRIPTIONAL REGULATOR, MARR FAMILY"/>
    <property type="match status" value="1"/>
</dbReference>
<dbReference type="PROSITE" id="PS50995">
    <property type="entry name" value="HTH_MARR_2"/>
    <property type="match status" value="1"/>
</dbReference>
<dbReference type="PRINTS" id="PR00598">
    <property type="entry name" value="HTHMARR"/>
</dbReference>
<evidence type="ECO:0000313" key="3">
    <source>
        <dbReference type="EMBL" id="SIS51027.1"/>
    </source>
</evidence>